<dbReference type="PANTHER" id="PTHR31656">
    <property type="entry name" value="ROOT CAP DOMAIN-CONTAINING PROTEIN"/>
    <property type="match status" value="1"/>
</dbReference>
<dbReference type="AlphaFoldDB" id="A0A7J7NL41"/>
<dbReference type="EMBL" id="JACGCM010000715">
    <property type="protein sequence ID" value="KAF6167915.1"/>
    <property type="molecule type" value="Genomic_DNA"/>
</dbReference>
<gene>
    <name evidence="1" type="ORF">GIB67_027693</name>
</gene>
<accession>A0A7J7NL41</accession>
<evidence type="ECO:0000313" key="1">
    <source>
        <dbReference type="EMBL" id="KAF6167915.1"/>
    </source>
</evidence>
<reference evidence="1 2" key="1">
    <citation type="journal article" date="2020" name="IScience">
        <title>Genome Sequencing of the Endangered Kingdonia uniflora (Circaeasteraceae, Ranunculales) Reveals Potential Mechanisms of Evolutionary Specialization.</title>
        <authorList>
            <person name="Sun Y."/>
            <person name="Deng T."/>
            <person name="Zhang A."/>
            <person name="Moore M.J."/>
            <person name="Landis J.B."/>
            <person name="Lin N."/>
            <person name="Zhang H."/>
            <person name="Zhang X."/>
            <person name="Huang J."/>
            <person name="Zhang X."/>
            <person name="Sun H."/>
            <person name="Wang H."/>
        </authorList>
    </citation>
    <scope>NUCLEOTIDE SEQUENCE [LARGE SCALE GENOMIC DNA]</scope>
    <source>
        <strain evidence="1">TB1705</strain>
        <tissue evidence="1">Leaf</tissue>
    </source>
</reference>
<proteinExistence type="predicted"/>
<protein>
    <submittedName>
        <fullName evidence="1">Uncharacterized protein</fullName>
    </submittedName>
</protein>
<dbReference type="Proteomes" id="UP000541444">
    <property type="component" value="Unassembled WGS sequence"/>
</dbReference>
<sequence>MFDSYTLVLSSKRISVWDDKVDALISRWDGKLIEIPTHEEAEWRTNDGGREVVVERTDDTNSVRVTATGLGGIFFWADSTQLSESEWSQ</sequence>
<keyword evidence="2" id="KW-1185">Reference proteome</keyword>
<dbReference type="OrthoDB" id="10598733at2759"/>
<organism evidence="1 2">
    <name type="scientific">Kingdonia uniflora</name>
    <dbReference type="NCBI Taxonomy" id="39325"/>
    <lineage>
        <taxon>Eukaryota</taxon>
        <taxon>Viridiplantae</taxon>
        <taxon>Streptophyta</taxon>
        <taxon>Embryophyta</taxon>
        <taxon>Tracheophyta</taxon>
        <taxon>Spermatophyta</taxon>
        <taxon>Magnoliopsida</taxon>
        <taxon>Ranunculales</taxon>
        <taxon>Circaeasteraceae</taxon>
        <taxon>Kingdonia</taxon>
    </lineage>
</organism>
<name>A0A7J7NL41_9MAGN</name>
<evidence type="ECO:0000313" key="2">
    <source>
        <dbReference type="Proteomes" id="UP000541444"/>
    </source>
</evidence>
<comment type="caution">
    <text evidence="1">The sequence shown here is derived from an EMBL/GenBank/DDBJ whole genome shotgun (WGS) entry which is preliminary data.</text>
</comment>